<feature type="compositionally biased region" description="Basic residues" evidence="13">
    <location>
        <begin position="750"/>
        <end position="761"/>
    </location>
</feature>
<feature type="compositionally biased region" description="Low complexity" evidence="13">
    <location>
        <begin position="327"/>
        <end position="337"/>
    </location>
</feature>
<dbReference type="SMART" id="SM00285">
    <property type="entry name" value="PBD"/>
    <property type="match status" value="1"/>
</dbReference>
<dbReference type="STRING" id="60517.A0A0R3VTH8"/>
<feature type="compositionally biased region" description="Low complexity" evidence="13">
    <location>
        <begin position="559"/>
        <end position="569"/>
    </location>
</feature>
<evidence type="ECO:0000256" key="3">
    <source>
        <dbReference type="ARBA" id="ARBA00012513"/>
    </source>
</evidence>
<keyword evidence="9 12" id="KW-0067">ATP-binding</keyword>
<name>A0A0R3VTH8_TAEAS</name>
<dbReference type="PROSITE" id="PS50011">
    <property type="entry name" value="PROTEIN_KINASE_DOM"/>
    <property type="match status" value="1"/>
</dbReference>
<keyword evidence="6" id="KW-0808">Transferase</keyword>
<feature type="compositionally biased region" description="Low complexity" evidence="13">
    <location>
        <begin position="417"/>
        <end position="455"/>
    </location>
</feature>
<dbReference type="PANTHER" id="PTHR45832">
    <property type="entry name" value="SERINE/THREONINE-PROTEIN KINASE SAMKA-RELATED-RELATED"/>
    <property type="match status" value="1"/>
</dbReference>
<evidence type="ECO:0000256" key="4">
    <source>
        <dbReference type="ARBA" id="ARBA00022490"/>
    </source>
</evidence>
<dbReference type="InterPro" id="IPR036936">
    <property type="entry name" value="CRIB_dom_sf"/>
</dbReference>
<keyword evidence="17" id="KW-1185">Reference proteome</keyword>
<dbReference type="InterPro" id="IPR017441">
    <property type="entry name" value="Protein_kinase_ATP_BS"/>
</dbReference>
<dbReference type="PROSITE" id="PS50108">
    <property type="entry name" value="CRIB"/>
    <property type="match status" value="1"/>
</dbReference>
<feature type="compositionally biased region" description="Low complexity" evidence="13">
    <location>
        <begin position="740"/>
        <end position="749"/>
    </location>
</feature>
<dbReference type="InterPro" id="IPR008271">
    <property type="entry name" value="Ser/Thr_kinase_AS"/>
</dbReference>
<feature type="region of interest" description="Disordered" evidence="13">
    <location>
        <begin position="52"/>
        <end position="92"/>
    </location>
</feature>
<gene>
    <name evidence="16" type="ORF">TASK_LOCUS549</name>
</gene>
<evidence type="ECO:0000256" key="12">
    <source>
        <dbReference type="PROSITE-ProRule" id="PRU10141"/>
    </source>
</evidence>
<feature type="compositionally biased region" description="Polar residues" evidence="13">
    <location>
        <begin position="354"/>
        <end position="368"/>
    </location>
</feature>
<evidence type="ECO:0000313" key="16">
    <source>
        <dbReference type="EMBL" id="VDK21263.1"/>
    </source>
</evidence>
<dbReference type="GO" id="GO:0004674">
    <property type="term" value="F:protein serine/threonine kinase activity"/>
    <property type="evidence" value="ECO:0007669"/>
    <property type="project" value="UniProtKB-KW"/>
</dbReference>
<evidence type="ECO:0000259" key="15">
    <source>
        <dbReference type="PROSITE" id="PS50108"/>
    </source>
</evidence>
<feature type="domain" description="CRIB" evidence="15">
    <location>
        <begin position="111"/>
        <end position="124"/>
    </location>
</feature>
<evidence type="ECO:0000256" key="1">
    <source>
        <dbReference type="ARBA" id="ARBA00004496"/>
    </source>
</evidence>
<dbReference type="EMBL" id="UYRS01000075">
    <property type="protein sequence ID" value="VDK21263.1"/>
    <property type="molecule type" value="Genomic_DNA"/>
</dbReference>
<dbReference type="InterPro" id="IPR000719">
    <property type="entry name" value="Prot_kinase_dom"/>
</dbReference>
<feature type="compositionally biased region" description="Polar residues" evidence="13">
    <location>
        <begin position="52"/>
        <end position="65"/>
    </location>
</feature>
<dbReference type="PROSITE" id="PS00107">
    <property type="entry name" value="PROTEIN_KINASE_ATP"/>
    <property type="match status" value="1"/>
</dbReference>
<dbReference type="Pfam" id="PF00786">
    <property type="entry name" value="PBD"/>
    <property type="match status" value="1"/>
</dbReference>
<keyword evidence="4" id="KW-0963">Cytoplasm</keyword>
<evidence type="ECO:0000313" key="18">
    <source>
        <dbReference type="WBParaSite" id="TASK_0000054801-mRNA-1"/>
    </source>
</evidence>
<proteinExistence type="inferred from homology"/>
<dbReference type="Pfam" id="PF00069">
    <property type="entry name" value="Pkinase"/>
    <property type="match status" value="1"/>
</dbReference>
<sequence length="1083" mass="115788">MSANTSNLNGSLVGYIEMQESTAVQRRLSTGTNAHLPAASSATFLYGDIGTSTSAPAPPVRSSSTLKKERPLISPPSKPLPTPPQKKEKKRKVKLFRLPLFNRSGSTEPSISGPTDVKHDLHVVFDQTSGDFLGMPLQWVQLLKSSNIPSSEQAKNPDLMLDVLQCYDESAKPKEKYMTNFSGVTSTSTPPFCVVYIESRLFCLIGQKIFSSLAPLSTESGNGANTTSSVVVSIMKLMGCGSRLASETTRADDPRTRLLAYCDSLLAVFFHCFRSSGSVDSMSQASSSRCSTTTHPFSPPPPAPSSMSEGLHLLSDPPSSSTPPPHKLSTLSSPLSSFMPSNPTDTSPFRGYSYNETSGAVTANSTCSTPPPMYAGSQRRTSEVVGVAVAGTGAVGARPPPPTPPHRTCSGGGGGEAKQSQLQQQQSEREQTASSSSAVSCNASSVPSLPTTSGVSVGGGSSSFTSSGCSFYYYSGSGETSNSPTSGCGFTAPAPPPPIPPHHVSSTPTASSTDPAATLRGSHHRSVPPAAAVTHDKGEVSGDVNGGDQRALSSTEDYPSSPASHSQPQPALPPPPPETFTSEEEECDEQDEEEEEESSEEESDEMVIITEVEVEEKEMSPETVHDMTVELERRVCLRDVSPVDGAVRDATATLLPPPSSSAIENGGTLTNGHAKKHPMGEFVPPIGVIGSDNAENTVKSPPPSADLVQKPVSPALAGISPAVHHFPNSPKSAHHHHTNNNHNQQQHQHAAPRRRTNNNHHRLTDLQVYEKLRTIVSPGCPTDKYCVVEKIGQGASGVVCSGYEIATKKLVAVKKMNIAQQPKKELIINEILVMRANRQPNIVNFLDAYLVAPSPSAALAAPVKTLNPAANGNGGGSGEELWVVMEYLDGGSLTDVVTETCMEEGHIAAVCKEILQALEFLHANNVIHRDIKSDNILLGMDGSVKLTDFGFCAQLSNERMKRSTMVGTPYWMAPEVVTRRQYGYKVDIWSLGILAIEMVDGEPPYLTENPLRALYLIATIGKPEIKERDRLSATFLDFLDRCLEESVDKRATASELLQHPFITTQAKPLSSLIPLIQLAREQK</sequence>
<dbReference type="EC" id="2.7.11.1" evidence="3"/>
<feature type="compositionally biased region" description="Pro residues" evidence="13">
    <location>
        <begin position="73"/>
        <end position="84"/>
    </location>
</feature>
<evidence type="ECO:0000256" key="8">
    <source>
        <dbReference type="ARBA" id="ARBA00022777"/>
    </source>
</evidence>
<evidence type="ECO:0000256" key="10">
    <source>
        <dbReference type="ARBA" id="ARBA00047899"/>
    </source>
</evidence>
<dbReference type="PROSITE" id="PS00108">
    <property type="entry name" value="PROTEIN_KINASE_ST"/>
    <property type="match status" value="1"/>
</dbReference>
<evidence type="ECO:0000259" key="14">
    <source>
        <dbReference type="PROSITE" id="PS50011"/>
    </source>
</evidence>
<keyword evidence="7 12" id="KW-0547">Nucleotide-binding</keyword>
<feature type="compositionally biased region" description="Acidic residues" evidence="13">
    <location>
        <begin position="581"/>
        <end position="605"/>
    </location>
</feature>
<protein>
    <recommendedName>
        <fullName evidence="3">non-specific serine/threonine protein kinase</fullName>
        <ecNumber evidence="3">2.7.11.1</ecNumber>
    </recommendedName>
</protein>
<organism evidence="18">
    <name type="scientific">Taenia asiatica</name>
    <name type="common">Asian tapeworm</name>
    <dbReference type="NCBI Taxonomy" id="60517"/>
    <lineage>
        <taxon>Eukaryota</taxon>
        <taxon>Metazoa</taxon>
        <taxon>Spiralia</taxon>
        <taxon>Lophotrochozoa</taxon>
        <taxon>Platyhelminthes</taxon>
        <taxon>Cestoda</taxon>
        <taxon>Eucestoda</taxon>
        <taxon>Cyclophyllidea</taxon>
        <taxon>Taeniidae</taxon>
        <taxon>Taenia</taxon>
    </lineage>
</organism>
<evidence type="ECO:0000256" key="5">
    <source>
        <dbReference type="ARBA" id="ARBA00022527"/>
    </source>
</evidence>
<comment type="similarity">
    <text evidence="2">Belongs to the protein kinase superfamily. STE Ser/Thr protein kinase family. STE20 subfamily.</text>
</comment>
<dbReference type="GO" id="GO:0005737">
    <property type="term" value="C:cytoplasm"/>
    <property type="evidence" value="ECO:0007669"/>
    <property type="project" value="UniProtKB-SubCell"/>
</dbReference>
<feature type="compositionally biased region" description="Low complexity" evidence="13">
    <location>
        <begin position="505"/>
        <end position="518"/>
    </location>
</feature>
<feature type="region of interest" description="Disordered" evidence="13">
    <location>
        <begin position="482"/>
        <end position="606"/>
    </location>
</feature>
<feature type="region of interest" description="Disordered" evidence="13">
    <location>
        <begin position="392"/>
        <end position="461"/>
    </location>
</feature>
<accession>A0A0R3VTH8</accession>
<reference evidence="18" key="1">
    <citation type="submission" date="2016-04" db="UniProtKB">
        <authorList>
            <consortium name="WormBaseParasite"/>
        </authorList>
    </citation>
    <scope>IDENTIFICATION</scope>
</reference>
<comment type="subcellular location">
    <subcellularLocation>
        <location evidence="1">Cytoplasm</location>
    </subcellularLocation>
</comment>
<feature type="binding site" evidence="12">
    <location>
        <position position="815"/>
    </location>
    <ligand>
        <name>ATP</name>
        <dbReference type="ChEBI" id="CHEBI:30616"/>
    </ligand>
</feature>
<feature type="compositionally biased region" description="Low complexity" evidence="13">
    <location>
        <begin position="305"/>
        <end position="319"/>
    </location>
</feature>
<reference evidence="16 17" key="2">
    <citation type="submission" date="2018-11" db="EMBL/GenBank/DDBJ databases">
        <authorList>
            <consortium name="Pathogen Informatics"/>
        </authorList>
    </citation>
    <scope>NUCLEOTIDE SEQUENCE [LARGE SCALE GENOMIC DNA]</scope>
</reference>
<dbReference type="Gene3D" id="3.90.810.10">
    <property type="entry name" value="CRIB domain"/>
    <property type="match status" value="1"/>
</dbReference>
<dbReference type="Proteomes" id="UP000282613">
    <property type="component" value="Unassembled WGS sequence"/>
</dbReference>
<dbReference type="InterPro" id="IPR000095">
    <property type="entry name" value="CRIB_dom"/>
</dbReference>
<evidence type="ECO:0000256" key="6">
    <source>
        <dbReference type="ARBA" id="ARBA00022679"/>
    </source>
</evidence>
<dbReference type="InterPro" id="IPR011009">
    <property type="entry name" value="Kinase-like_dom_sf"/>
</dbReference>
<feature type="region of interest" description="Disordered" evidence="13">
    <location>
        <begin position="719"/>
        <end position="762"/>
    </location>
</feature>
<feature type="region of interest" description="Disordered" evidence="13">
    <location>
        <begin position="284"/>
        <end position="380"/>
    </location>
</feature>
<keyword evidence="5" id="KW-0723">Serine/threonine-protein kinase</keyword>
<dbReference type="PANTHER" id="PTHR45832:SF22">
    <property type="entry name" value="SERINE_THREONINE-PROTEIN KINASE SAMKA-RELATED"/>
    <property type="match status" value="1"/>
</dbReference>
<dbReference type="InterPro" id="IPR051931">
    <property type="entry name" value="PAK3-like"/>
</dbReference>
<dbReference type="WBParaSite" id="TASK_0000054801-mRNA-1">
    <property type="protein sequence ID" value="TASK_0000054801-mRNA-1"/>
    <property type="gene ID" value="TASK_0000054801"/>
</dbReference>
<dbReference type="AlphaFoldDB" id="A0A0R3VTH8"/>
<feature type="compositionally biased region" description="Polar residues" evidence="13">
    <location>
        <begin position="338"/>
        <end position="347"/>
    </location>
</feature>
<dbReference type="GO" id="GO:0005524">
    <property type="term" value="F:ATP binding"/>
    <property type="evidence" value="ECO:0007669"/>
    <property type="project" value="UniProtKB-UniRule"/>
</dbReference>
<evidence type="ECO:0000256" key="7">
    <source>
        <dbReference type="ARBA" id="ARBA00022741"/>
    </source>
</evidence>
<feature type="domain" description="Protein kinase" evidence="14">
    <location>
        <begin position="785"/>
        <end position="1062"/>
    </location>
</feature>
<dbReference type="FunFam" id="1.10.510.10:FF:000011">
    <property type="entry name" value="Non-specific serine/threonine protein kinase"/>
    <property type="match status" value="1"/>
</dbReference>
<dbReference type="CDD" id="cd01093">
    <property type="entry name" value="CRIB_PAK_like"/>
    <property type="match status" value="1"/>
</dbReference>
<comment type="catalytic activity">
    <reaction evidence="11">
        <text>L-seryl-[protein] + ATP = O-phospho-L-seryl-[protein] + ADP + H(+)</text>
        <dbReference type="Rhea" id="RHEA:17989"/>
        <dbReference type="Rhea" id="RHEA-COMP:9863"/>
        <dbReference type="Rhea" id="RHEA-COMP:11604"/>
        <dbReference type="ChEBI" id="CHEBI:15378"/>
        <dbReference type="ChEBI" id="CHEBI:29999"/>
        <dbReference type="ChEBI" id="CHEBI:30616"/>
        <dbReference type="ChEBI" id="CHEBI:83421"/>
        <dbReference type="ChEBI" id="CHEBI:456216"/>
        <dbReference type="EC" id="2.7.11.1"/>
    </reaction>
</comment>
<evidence type="ECO:0000256" key="9">
    <source>
        <dbReference type="ARBA" id="ARBA00022840"/>
    </source>
</evidence>
<evidence type="ECO:0000256" key="11">
    <source>
        <dbReference type="ARBA" id="ARBA00048679"/>
    </source>
</evidence>
<keyword evidence="8" id="KW-0418">Kinase</keyword>
<dbReference type="Gene3D" id="3.30.200.20">
    <property type="entry name" value="Phosphorylase Kinase, domain 1"/>
    <property type="match status" value="1"/>
</dbReference>
<dbReference type="SUPFAM" id="SSF56112">
    <property type="entry name" value="Protein kinase-like (PK-like)"/>
    <property type="match status" value="1"/>
</dbReference>
<dbReference type="OrthoDB" id="2914378at2759"/>
<evidence type="ECO:0000256" key="2">
    <source>
        <dbReference type="ARBA" id="ARBA00008874"/>
    </source>
</evidence>
<evidence type="ECO:0000256" key="13">
    <source>
        <dbReference type="SAM" id="MobiDB-lite"/>
    </source>
</evidence>
<evidence type="ECO:0000313" key="17">
    <source>
        <dbReference type="Proteomes" id="UP000282613"/>
    </source>
</evidence>
<dbReference type="SMART" id="SM00220">
    <property type="entry name" value="S_TKc"/>
    <property type="match status" value="1"/>
</dbReference>
<dbReference type="Gene3D" id="1.10.510.10">
    <property type="entry name" value="Transferase(Phosphotransferase) domain 1"/>
    <property type="match status" value="1"/>
</dbReference>
<comment type="catalytic activity">
    <reaction evidence="10">
        <text>L-threonyl-[protein] + ATP = O-phospho-L-threonyl-[protein] + ADP + H(+)</text>
        <dbReference type="Rhea" id="RHEA:46608"/>
        <dbReference type="Rhea" id="RHEA-COMP:11060"/>
        <dbReference type="Rhea" id="RHEA-COMP:11605"/>
        <dbReference type="ChEBI" id="CHEBI:15378"/>
        <dbReference type="ChEBI" id="CHEBI:30013"/>
        <dbReference type="ChEBI" id="CHEBI:30616"/>
        <dbReference type="ChEBI" id="CHEBI:61977"/>
        <dbReference type="ChEBI" id="CHEBI:456216"/>
        <dbReference type="EC" id="2.7.11.1"/>
    </reaction>
</comment>
<dbReference type="InterPro" id="IPR033923">
    <property type="entry name" value="PAK_BD"/>
</dbReference>